<dbReference type="InterPro" id="IPR010994">
    <property type="entry name" value="RuvA_2-like"/>
</dbReference>
<evidence type="ECO:0000256" key="4">
    <source>
        <dbReference type="ARBA" id="ARBA00022881"/>
    </source>
</evidence>
<dbReference type="Gene3D" id="3.30.420.340">
    <property type="entry name" value="UvrC, RNAse H endonuclease domain"/>
    <property type="match status" value="1"/>
</dbReference>
<keyword evidence="3 7" id="KW-0228">DNA excision</keyword>
<dbReference type="PROSITE" id="PS50151">
    <property type="entry name" value="UVR"/>
    <property type="match status" value="1"/>
</dbReference>
<dbReference type="PROSITE" id="PS50164">
    <property type="entry name" value="GIY_YIG"/>
    <property type="match status" value="1"/>
</dbReference>
<dbReference type="SUPFAM" id="SSF46600">
    <property type="entry name" value="C-terminal UvrC-binding domain of UvrB"/>
    <property type="match status" value="1"/>
</dbReference>
<dbReference type="SMART" id="SM00278">
    <property type="entry name" value="HhH1"/>
    <property type="match status" value="2"/>
</dbReference>
<dbReference type="InterPro" id="IPR035901">
    <property type="entry name" value="GIY-YIG_endonuc_sf"/>
</dbReference>
<dbReference type="NCBIfam" id="TIGR00194">
    <property type="entry name" value="uvrC"/>
    <property type="match status" value="1"/>
</dbReference>
<keyword evidence="1 7" id="KW-0963">Cytoplasm</keyword>
<dbReference type="SUPFAM" id="SSF47781">
    <property type="entry name" value="RuvA domain 2-like"/>
    <property type="match status" value="1"/>
</dbReference>
<name>A0A1M5KL83_9FIRM</name>
<dbReference type="Pfam" id="PF22920">
    <property type="entry name" value="UvrC_RNaseH"/>
    <property type="match status" value="1"/>
</dbReference>
<dbReference type="SUPFAM" id="SSF82771">
    <property type="entry name" value="GIY-YIG endonuclease"/>
    <property type="match status" value="1"/>
</dbReference>
<dbReference type="Pfam" id="PF14520">
    <property type="entry name" value="HHH_5"/>
    <property type="match status" value="1"/>
</dbReference>
<dbReference type="Gene3D" id="4.10.860.10">
    <property type="entry name" value="UVR domain"/>
    <property type="match status" value="1"/>
</dbReference>
<dbReference type="InterPro" id="IPR004791">
    <property type="entry name" value="UvrC"/>
</dbReference>
<feature type="domain" description="UvrC family homology region profile" evidence="10">
    <location>
        <begin position="253"/>
        <end position="467"/>
    </location>
</feature>
<sequence>MPLKPGVYIYKDESGRVIYVGKAKRLRDRMRSYFQSPDNLHPKVRAMMKKVAAFDFIVTGSEAEALILENNLIKEYQPRYNINLRDDKTYPYLKLTLGEDFPRLYITREEKDGVSRYFGPYPDVGSLRETLKVIRSLFPLRSCRSWRQRKRACLNRDIERCLAPCQGEIGREEYRKVVEDFIRFMEGDYAGILRQKEEEMREAAGRLEFEKAARLRDQIASIKKIQDRQKVSLEGDYNLDLVVMWPGGRENLVLVFRLRRGKLVGKDTFWLKRAISEDVGEEMEFFLSSYYGERYDIPPLILFNIKPRDVELLAGIWEEKAGRKVALREAESPEEKSLLEMALNNAELLFKERYGGEEEKKKVLLHLSRILHLEVVPQRIEAYDISHLGGTETVGSMVVFTGGEPDKKAYRRFKIEEDKNDDFASLAEVLKRRFAASRAGNPSFLPEPDLILIDGGLGQVNRVKEVLEEMGIDIPVISLAKKNEEIYRPGISSPLVLPRRDEGLRLLQHMRDEAHRFALGYNRQRRIKKLKVSALDEIPGIGEKRKKALLQHFGSVERIKKAPLEELAGLPGMNRKVAQKVKEYLGE</sequence>
<dbReference type="NCBIfam" id="NF001824">
    <property type="entry name" value="PRK00558.1-5"/>
    <property type="match status" value="1"/>
</dbReference>
<organism evidence="11 12">
    <name type="scientific">Thermosyntropha lipolytica DSM 11003</name>
    <dbReference type="NCBI Taxonomy" id="1123382"/>
    <lineage>
        <taxon>Bacteria</taxon>
        <taxon>Bacillati</taxon>
        <taxon>Bacillota</taxon>
        <taxon>Clostridia</taxon>
        <taxon>Eubacteriales</taxon>
        <taxon>Syntrophomonadaceae</taxon>
        <taxon>Thermosyntropha</taxon>
    </lineage>
</organism>
<dbReference type="InterPro" id="IPR001162">
    <property type="entry name" value="UvrC_RNase_H_dom"/>
</dbReference>
<dbReference type="InterPro" id="IPR038476">
    <property type="entry name" value="UvrC_RNase_H_dom_sf"/>
</dbReference>
<reference evidence="12" key="1">
    <citation type="submission" date="2016-11" db="EMBL/GenBank/DDBJ databases">
        <authorList>
            <person name="Varghese N."/>
            <person name="Submissions S."/>
        </authorList>
    </citation>
    <scope>NUCLEOTIDE SEQUENCE [LARGE SCALE GENOMIC DNA]</scope>
    <source>
        <strain evidence="12">DSM 11003</strain>
    </source>
</reference>
<protein>
    <recommendedName>
        <fullName evidence="7">UvrABC system protein C</fullName>
        <shortName evidence="7">Protein UvrC</shortName>
    </recommendedName>
    <alternativeName>
        <fullName evidence="7">Excinuclease ABC subunit C</fullName>
    </alternativeName>
</protein>
<dbReference type="CDD" id="cd10434">
    <property type="entry name" value="GIY-YIG_UvrC_Cho"/>
    <property type="match status" value="1"/>
</dbReference>
<dbReference type="Gene3D" id="3.40.1440.10">
    <property type="entry name" value="GIY-YIG endonuclease"/>
    <property type="match status" value="1"/>
</dbReference>
<gene>
    <name evidence="7" type="primary">uvrC</name>
    <name evidence="11" type="ORF">SAMN02745221_00426</name>
</gene>
<evidence type="ECO:0000256" key="2">
    <source>
        <dbReference type="ARBA" id="ARBA00022763"/>
    </source>
</evidence>
<evidence type="ECO:0000256" key="6">
    <source>
        <dbReference type="ARBA" id="ARBA00023236"/>
    </source>
</evidence>
<dbReference type="FunFam" id="3.40.1440.10:FF:000001">
    <property type="entry name" value="UvrABC system protein C"/>
    <property type="match status" value="1"/>
</dbReference>
<dbReference type="PROSITE" id="PS50165">
    <property type="entry name" value="UVRC"/>
    <property type="match status" value="1"/>
</dbReference>
<dbReference type="Pfam" id="PF01541">
    <property type="entry name" value="GIY-YIG"/>
    <property type="match status" value="1"/>
</dbReference>
<dbReference type="InterPro" id="IPR050066">
    <property type="entry name" value="UvrABC_protein_C"/>
</dbReference>
<comment type="subunit">
    <text evidence="7">Interacts with UvrB in an incision complex.</text>
</comment>
<evidence type="ECO:0000259" key="9">
    <source>
        <dbReference type="PROSITE" id="PS50164"/>
    </source>
</evidence>
<evidence type="ECO:0000313" key="12">
    <source>
        <dbReference type="Proteomes" id="UP000242329"/>
    </source>
</evidence>
<dbReference type="GO" id="GO:0009381">
    <property type="term" value="F:excinuclease ABC activity"/>
    <property type="evidence" value="ECO:0007669"/>
    <property type="project" value="UniProtKB-UniRule"/>
</dbReference>
<keyword evidence="2 7" id="KW-0227">DNA damage</keyword>
<dbReference type="Pfam" id="PF08459">
    <property type="entry name" value="UvrC_RNaseH_dom"/>
    <property type="match status" value="1"/>
</dbReference>
<dbReference type="Pfam" id="PF02151">
    <property type="entry name" value="UVR"/>
    <property type="match status" value="1"/>
</dbReference>
<comment type="function">
    <text evidence="7">The UvrABC repair system catalyzes the recognition and processing of DNA lesions. UvrC both incises the 5' and 3' sides of the lesion. The N-terminal half is responsible for the 3' incision and the C-terminal half is responsible for the 5' incision.</text>
</comment>
<dbReference type="GO" id="GO:0009380">
    <property type="term" value="C:excinuclease repair complex"/>
    <property type="evidence" value="ECO:0007669"/>
    <property type="project" value="InterPro"/>
</dbReference>
<dbReference type="InterPro" id="IPR003583">
    <property type="entry name" value="Hlx-hairpin-Hlx_DNA-bd_motif"/>
</dbReference>
<dbReference type="GO" id="GO:0005737">
    <property type="term" value="C:cytoplasm"/>
    <property type="evidence" value="ECO:0007669"/>
    <property type="project" value="UniProtKB-SubCell"/>
</dbReference>
<accession>A0A1M5KL83</accession>
<evidence type="ECO:0000313" key="11">
    <source>
        <dbReference type="EMBL" id="SHG53521.1"/>
    </source>
</evidence>
<evidence type="ECO:0000259" key="8">
    <source>
        <dbReference type="PROSITE" id="PS50151"/>
    </source>
</evidence>
<dbReference type="STRING" id="1123382.SAMN02745221_00426"/>
<evidence type="ECO:0000256" key="5">
    <source>
        <dbReference type="ARBA" id="ARBA00023204"/>
    </source>
</evidence>
<dbReference type="InterPro" id="IPR036876">
    <property type="entry name" value="UVR_dom_sf"/>
</dbReference>
<evidence type="ECO:0000259" key="10">
    <source>
        <dbReference type="PROSITE" id="PS50165"/>
    </source>
</evidence>
<dbReference type="EMBL" id="FQWY01000005">
    <property type="protein sequence ID" value="SHG53521.1"/>
    <property type="molecule type" value="Genomic_DNA"/>
</dbReference>
<dbReference type="GO" id="GO:0003677">
    <property type="term" value="F:DNA binding"/>
    <property type="evidence" value="ECO:0007669"/>
    <property type="project" value="UniProtKB-UniRule"/>
</dbReference>
<evidence type="ECO:0000256" key="3">
    <source>
        <dbReference type="ARBA" id="ARBA00022769"/>
    </source>
</evidence>
<dbReference type="InterPro" id="IPR001943">
    <property type="entry name" value="UVR_dom"/>
</dbReference>
<comment type="similarity">
    <text evidence="7">Belongs to the UvrC family.</text>
</comment>
<dbReference type="PANTHER" id="PTHR30562:SF1">
    <property type="entry name" value="UVRABC SYSTEM PROTEIN C"/>
    <property type="match status" value="1"/>
</dbReference>
<dbReference type="SMART" id="SM00465">
    <property type="entry name" value="GIYc"/>
    <property type="match status" value="1"/>
</dbReference>
<keyword evidence="4 7" id="KW-0267">Excision nuclease</keyword>
<dbReference type="InterPro" id="IPR047296">
    <property type="entry name" value="GIY-YIG_UvrC_Cho"/>
</dbReference>
<feature type="domain" description="UVR" evidence="8">
    <location>
        <begin position="190"/>
        <end position="225"/>
    </location>
</feature>
<dbReference type="InterPro" id="IPR000305">
    <property type="entry name" value="GIY-YIG_endonuc"/>
</dbReference>
<keyword evidence="12" id="KW-1185">Reference proteome</keyword>
<dbReference type="Gene3D" id="1.10.150.20">
    <property type="entry name" value="5' to 3' exonuclease, C-terminal subdomain"/>
    <property type="match status" value="1"/>
</dbReference>
<dbReference type="PANTHER" id="PTHR30562">
    <property type="entry name" value="UVRC/OXIDOREDUCTASE"/>
    <property type="match status" value="1"/>
</dbReference>
<dbReference type="HAMAP" id="MF_00203">
    <property type="entry name" value="UvrC"/>
    <property type="match status" value="1"/>
</dbReference>
<keyword evidence="6 7" id="KW-0742">SOS response</keyword>
<evidence type="ECO:0000256" key="7">
    <source>
        <dbReference type="HAMAP-Rule" id="MF_00203"/>
    </source>
</evidence>
<dbReference type="GO" id="GO:0009432">
    <property type="term" value="P:SOS response"/>
    <property type="evidence" value="ECO:0007669"/>
    <property type="project" value="UniProtKB-UniRule"/>
</dbReference>
<proteinExistence type="inferred from homology"/>
<evidence type="ECO:0000256" key="1">
    <source>
        <dbReference type="ARBA" id="ARBA00022490"/>
    </source>
</evidence>
<dbReference type="Proteomes" id="UP000242329">
    <property type="component" value="Unassembled WGS sequence"/>
</dbReference>
<feature type="domain" description="GIY-YIG" evidence="9">
    <location>
        <begin position="3"/>
        <end position="82"/>
    </location>
</feature>
<dbReference type="AlphaFoldDB" id="A0A1M5KL83"/>
<dbReference type="GO" id="GO:0006289">
    <property type="term" value="P:nucleotide-excision repair"/>
    <property type="evidence" value="ECO:0007669"/>
    <property type="project" value="UniProtKB-UniRule"/>
</dbReference>
<comment type="subcellular location">
    <subcellularLocation>
        <location evidence="7">Cytoplasm</location>
    </subcellularLocation>
</comment>
<keyword evidence="5 7" id="KW-0234">DNA repair</keyword>